<reference evidence="1 2" key="1">
    <citation type="submission" date="2023-11" db="EMBL/GenBank/DDBJ databases">
        <title>Halocaridina rubra genome assembly.</title>
        <authorList>
            <person name="Smith C."/>
        </authorList>
    </citation>
    <scope>NUCLEOTIDE SEQUENCE [LARGE SCALE GENOMIC DNA]</scope>
    <source>
        <strain evidence="1">EP-1</strain>
        <tissue evidence="1">Whole</tissue>
    </source>
</reference>
<dbReference type="InterPro" id="IPR006631">
    <property type="entry name" value="DM4_12"/>
</dbReference>
<dbReference type="EMBL" id="JAXCGZ010002015">
    <property type="protein sequence ID" value="KAK7084657.1"/>
    <property type="molecule type" value="Genomic_DNA"/>
</dbReference>
<organism evidence="1 2">
    <name type="scientific">Halocaridina rubra</name>
    <name type="common">Hawaiian red shrimp</name>
    <dbReference type="NCBI Taxonomy" id="373956"/>
    <lineage>
        <taxon>Eukaryota</taxon>
        <taxon>Metazoa</taxon>
        <taxon>Ecdysozoa</taxon>
        <taxon>Arthropoda</taxon>
        <taxon>Crustacea</taxon>
        <taxon>Multicrustacea</taxon>
        <taxon>Malacostraca</taxon>
        <taxon>Eumalacostraca</taxon>
        <taxon>Eucarida</taxon>
        <taxon>Decapoda</taxon>
        <taxon>Pleocyemata</taxon>
        <taxon>Caridea</taxon>
        <taxon>Atyoidea</taxon>
        <taxon>Atyidae</taxon>
        <taxon>Halocaridina</taxon>
    </lineage>
</organism>
<evidence type="ECO:0000313" key="2">
    <source>
        <dbReference type="Proteomes" id="UP001381693"/>
    </source>
</evidence>
<keyword evidence="2" id="KW-1185">Reference proteome</keyword>
<name>A0AAN8XHY4_HALRR</name>
<sequence length="157" mass="18198">MTFTDYTCKLHVANLIKIPYPQFMVRTRRYDTEGDKYFPAGRRTDPIKIQQLRRRAREERAKIYGYIQSIFERLGMNGRQCLLRAICEIAEAPLLHGVMGEVINALLTASIAGRPDEAEENMDYNNFIEAEIQGRLNGICELRYANCTTSLFEWLPE</sequence>
<protein>
    <submittedName>
        <fullName evidence="1">Uncharacterized protein</fullName>
    </submittedName>
</protein>
<dbReference type="SMART" id="SM00718">
    <property type="entry name" value="DM4_12"/>
    <property type="match status" value="1"/>
</dbReference>
<dbReference type="AlphaFoldDB" id="A0AAN8XHY4"/>
<dbReference type="Proteomes" id="UP001381693">
    <property type="component" value="Unassembled WGS sequence"/>
</dbReference>
<dbReference type="PANTHER" id="PTHR21398">
    <property type="entry name" value="AGAP007094-PA"/>
    <property type="match status" value="1"/>
</dbReference>
<proteinExistence type="predicted"/>
<evidence type="ECO:0000313" key="1">
    <source>
        <dbReference type="EMBL" id="KAK7084657.1"/>
    </source>
</evidence>
<dbReference type="Pfam" id="PF07841">
    <property type="entry name" value="DM4_12"/>
    <property type="match status" value="1"/>
</dbReference>
<gene>
    <name evidence="1" type="ORF">SK128_024303</name>
</gene>
<accession>A0AAN8XHY4</accession>
<dbReference type="PANTHER" id="PTHR21398:SF6">
    <property type="entry name" value="AGAP007094-PA"/>
    <property type="match status" value="1"/>
</dbReference>
<comment type="caution">
    <text evidence="1">The sequence shown here is derived from an EMBL/GenBank/DDBJ whole genome shotgun (WGS) entry which is preliminary data.</text>
</comment>